<dbReference type="PANTHER" id="PTHR43674">
    <property type="entry name" value="NITRILASE C965.09-RELATED"/>
    <property type="match status" value="1"/>
</dbReference>
<proteinExistence type="predicted"/>
<dbReference type="Proteomes" id="UP000267164">
    <property type="component" value="Chromosome"/>
</dbReference>
<evidence type="ECO:0000256" key="1">
    <source>
        <dbReference type="ARBA" id="ARBA00022801"/>
    </source>
</evidence>
<dbReference type="GO" id="GO:0050126">
    <property type="term" value="F:N-carbamoylputrescine amidase activity"/>
    <property type="evidence" value="ECO:0007669"/>
    <property type="project" value="TreeGrafter"/>
</dbReference>
<name>A0A386ZAM3_9NOCA</name>
<dbReference type="InterPro" id="IPR036526">
    <property type="entry name" value="C-N_Hydrolase_sf"/>
</dbReference>
<dbReference type="PROSITE" id="PS50263">
    <property type="entry name" value="CN_HYDROLASE"/>
    <property type="match status" value="1"/>
</dbReference>
<reference evidence="3 4" key="1">
    <citation type="submission" date="2018-09" db="EMBL/GenBank/DDBJ databases">
        <title>Nocardia yunnanensis sp. nov., an actinomycete isolated from a soil sample.</title>
        <authorList>
            <person name="Zhang J."/>
        </authorList>
    </citation>
    <scope>NUCLEOTIDE SEQUENCE [LARGE SCALE GENOMIC DNA]</scope>
    <source>
        <strain evidence="3 4">CFHS0054</strain>
    </source>
</reference>
<evidence type="ECO:0000313" key="4">
    <source>
        <dbReference type="Proteomes" id="UP000267164"/>
    </source>
</evidence>
<gene>
    <name evidence="3" type="ORF">D7D52_07115</name>
</gene>
<dbReference type="CDD" id="cd07197">
    <property type="entry name" value="nitrilase"/>
    <property type="match status" value="1"/>
</dbReference>
<dbReference type="Pfam" id="PF00795">
    <property type="entry name" value="CN_hydrolase"/>
    <property type="match status" value="1"/>
</dbReference>
<evidence type="ECO:0000313" key="3">
    <source>
        <dbReference type="EMBL" id="AYF73665.1"/>
    </source>
</evidence>
<dbReference type="AlphaFoldDB" id="A0A386ZAM3"/>
<dbReference type="KEGG" id="nyu:D7D52_07115"/>
<keyword evidence="1 3" id="KW-0378">Hydrolase</keyword>
<dbReference type="InterPro" id="IPR003010">
    <property type="entry name" value="C-N_Hydrolase"/>
</dbReference>
<dbReference type="EMBL" id="CP032568">
    <property type="protein sequence ID" value="AYF73665.1"/>
    <property type="molecule type" value="Genomic_DNA"/>
</dbReference>
<dbReference type="Gene3D" id="3.60.110.10">
    <property type="entry name" value="Carbon-nitrogen hydrolase"/>
    <property type="match status" value="1"/>
</dbReference>
<dbReference type="OrthoDB" id="4532287at2"/>
<protein>
    <submittedName>
        <fullName evidence="3">Carbon-nitrogen hydrolase family protein</fullName>
    </submittedName>
</protein>
<dbReference type="GO" id="GO:0033388">
    <property type="term" value="P:putrescine biosynthetic process from arginine"/>
    <property type="evidence" value="ECO:0007669"/>
    <property type="project" value="TreeGrafter"/>
</dbReference>
<dbReference type="SUPFAM" id="SSF56317">
    <property type="entry name" value="Carbon-nitrogen hydrolase"/>
    <property type="match status" value="1"/>
</dbReference>
<dbReference type="InterPro" id="IPR050345">
    <property type="entry name" value="Aliph_Amidase/BUP"/>
</dbReference>
<accession>A0A386ZAM3</accession>
<dbReference type="RefSeq" id="WP_120735592.1">
    <property type="nucleotide sequence ID" value="NZ_CP032568.1"/>
</dbReference>
<evidence type="ECO:0000259" key="2">
    <source>
        <dbReference type="PROSITE" id="PS50263"/>
    </source>
</evidence>
<feature type="domain" description="CN hydrolase" evidence="2">
    <location>
        <begin position="1"/>
        <end position="237"/>
    </location>
</feature>
<keyword evidence="4" id="KW-1185">Reference proteome</keyword>
<dbReference type="PANTHER" id="PTHR43674:SF2">
    <property type="entry name" value="BETA-UREIDOPROPIONASE"/>
    <property type="match status" value="1"/>
</dbReference>
<sequence length="237" mass="25234">MRVAAAQFTCVPKDVQANLGRMVRLAEQAGDDSAELIVFPELAVTGYELAATAADESLWLRPDDPRLDRLRTTGIATVVNCAASALDGHRPVIATYVYDAGGALLTTYHKQHLFENEQEFFSPADKDGRFELQGLRFSLATCFDNHSPDLIARIADDDCDVHLASALYGTGAGIAERASLYPAIAQRANVYVALANHVGPAGPVTACGRAALRSPDGTLLTEADPHTPMIATANIAV</sequence>
<organism evidence="3 4">
    <name type="scientific">Nocardia yunnanensis</name>
    <dbReference type="NCBI Taxonomy" id="2382165"/>
    <lineage>
        <taxon>Bacteria</taxon>
        <taxon>Bacillati</taxon>
        <taxon>Actinomycetota</taxon>
        <taxon>Actinomycetes</taxon>
        <taxon>Mycobacteriales</taxon>
        <taxon>Nocardiaceae</taxon>
        <taxon>Nocardia</taxon>
    </lineage>
</organism>